<evidence type="ECO:0000313" key="1">
    <source>
        <dbReference type="EMBL" id="KIK80726.1"/>
    </source>
</evidence>
<dbReference type="GO" id="GO:0003676">
    <property type="term" value="F:nucleic acid binding"/>
    <property type="evidence" value="ECO:0007669"/>
    <property type="project" value="InterPro"/>
</dbReference>
<keyword evidence="2" id="KW-1185">Reference proteome</keyword>
<dbReference type="OrthoDB" id="10039611at2759"/>
<dbReference type="PANTHER" id="PTHR35871">
    <property type="entry name" value="EXPRESSED PROTEIN"/>
    <property type="match status" value="1"/>
</dbReference>
<dbReference type="PANTHER" id="PTHR35871:SF1">
    <property type="entry name" value="CXC1-LIKE CYSTEINE CLUSTER ASSOCIATED WITH KDZ TRANSPOSASES DOMAIN-CONTAINING PROTEIN"/>
    <property type="match status" value="1"/>
</dbReference>
<dbReference type="Gene3D" id="3.30.420.10">
    <property type="entry name" value="Ribonuclease H-like superfamily/Ribonuclease H"/>
    <property type="match status" value="1"/>
</dbReference>
<protein>
    <submittedName>
        <fullName evidence="1">Uncharacterized protein</fullName>
    </submittedName>
</protein>
<dbReference type="HOGENOM" id="CLU_005726_0_0_1"/>
<dbReference type="Proteomes" id="UP000054538">
    <property type="component" value="Unassembled WGS sequence"/>
</dbReference>
<dbReference type="InterPro" id="IPR036397">
    <property type="entry name" value="RNaseH_sf"/>
</dbReference>
<dbReference type="STRING" id="930991.A0A0D0DA24"/>
<reference evidence="2" key="2">
    <citation type="submission" date="2015-01" db="EMBL/GenBank/DDBJ databases">
        <title>Evolutionary Origins and Diversification of the Mycorrhizal Mutualists.</title>
        <authorList>
            <consortium name="DOE Joint Genome Institute"/>
            <consortium name="Mycorrhizal Genomics Consortium"/>
            <person name="Kohler A."/>
            <person name="Kuo A."/>
            <person name="Nagy L.G."/>
            <person name="Floudas D."/>
            <person name="Copeland A."/>
            <person name="Barry K.W."/>
            <person name="Cichocki N."/>
            <person name="Veneault-Fourrey C."/>
            <person name="LaButti K."/>
            <person name="Lindquist E.A."/>
            <person name="Lipzen A."/>
            <person name="Lundell T."/>
            <person name="Morin E."/>
            <person name="Murat C."/>
            <person name="Riley R."/>
            <person name="Ohm R."/>
            <person name="Sun H."/>
            <person name="Tunlid A."/>
            <person name="Henrissat B."/>
            <person name="Grigoriev I.V."/>
            <person name="Hibbett D.S."/>
            <person name="Martin F."/>
        </authorList>
    </citation>
    <scope>NUCLEOTIDE SEQUENCE [LARGE SCALE GENOMIC DNA]</scope>
    <source>
        <strain evidence="2">Ve08.2h10</strain>
    </source>
</reference>
<organism evidence="1 2">
    <name type="scientific">Paxillus rubicundulus Ve08.2h10</name>
    <dbReference type="NCBI Taxonomy" id="930991"/>
    <lineage>
        <taxon>Eukaryota</taxon>
        <taxon>Fungi</taxon>
        <taxon>Dikarya</taxon>
        <taxon>Basidiomycota</taxon>
        <taxon>Agaricomycotina</taxon>
        <taxon>Agaricomycetes</taxon>
        <taxon>Agaricomycetidae</taxon>
        <taxon>Boletales</taxon>
        <taxon>Paxilineae</taxon>
        <taxon>Paxillaceae</taxon>
        <taxon>Paxillus</taxon>
    </lineage>
</organism>
<sequence length="288" mass="32641">RVTFQVGKSWDGYYSCDDVLAQTSKAMDLLMKHYPDYNHLFVFDNAPTHLKCADDALSAHNMPKGIQGWGVDVTMKDDAGKVMYGPNGKPLKTKVQMANGRLSNGTPELLYFPDGHQHTGKFKGMAQILKEHRFTDVHTLKAQCKDFKCKEGATNCCYHQILFNQPYFVNIPSLLQTHCSSHGFGCLILPKFHCELNFIEQCWGFAKCIYHEYPPSSKILVMEENIHKALDSIPLESIQHFANLSSHFIDAYHKGLNGKQAARTAKKYCGHHILPKSILKELDEQHIV</sequence>
<dbReference type="AlphaFoldDB" id="A0A0D0DA24"/>
<evidence type="ECO:0000313" key="2">
    <source>
        <dbReference type="Proteomes" id="UP000054538"/>
    </source>
</evidence>
<accession>A0A0D0DA24</accession>
<dbReference type="EMBL" id="KN825949">
    <property type="protein sequence ID" value="KIK80726.1"/>
    <property type="molecule type" value="Genomic_DNA"/>
</dbReference>
<feature type="non-terminal residue" evidence="1">
    <location>
        <position position="288"/>
    </location>
</feature>
<gene>
    <name evidence="1" type="ORF">PAXRUDRAFT_157910</name>
</gene>
<dbReference type="InParanoid" id="A0A0D0DA24"/>
<name>A0A0D0DA24_9AGAM</name>
<proteinExistence type="predicted"/>
<reference evidence="1 2" key="1">
    <citation type="submission" date="2014-04" db="EMBL/GenBank/DDBJ databases">
        <authorList>
            <consortium name="DOE Joint Genome Institute"/>
            <person name="Kuo A."/>
            <person name="Kohler A."/>
            <person name="Jargeat P."/>
            <person name="Nagy L.G."/>
            <person name="Floudas D."/>
            <person name="Copeland A."/>
            <person name="Barry K.W."/>
            <person name="Cichocki N."/>
            <person name="Veneault-Fourrey C."/>
            <person name="LaButti K."/>
            <person name="Lindquist E.A."/>
            <person name="Lipzen A."/>
            <person name="Lundell T."/>
            <person name="Morin E."/>
            <person name="Murat C."/>
            <person name="Sun H."/>
            <person name="Tunlid A."/>
            <person name="Henrissat B."/>
            <person name="Grigoriev I.V."/>
            <person name="Hibbett D.S."/>
            <person name="Martin F."/>
            <person name="Nordberg H.P."/>
            <person name="Cantor M.N."/>
            <person name="Hua S.X."/>
        </authorList>
    </citation>
    <scope>NUCLEOTIDE SEQUENCE [LARGE SCALE GENOMIC DNA]</scope>
    <source>
        <strain evidence="1 2">Ve08.2h10</strain>
    </source>
</reference>